<keyword evidence="2" id="KW-1185">Reference proteome</keyword>
<comment type="caution">
    <text evidence="1">The sequence shown here is derived from an EMBL/GenBank/DDBJ whole genome shotgun (WGS) entry which is preliminary data.</text>
</comment>
<reference evidence="1 2" key="1">
    <citation type="submission" date="2019-12" db="EMBL/GenBank/DDBJ databases">
        <title>Whole genome sequencing of endophytic Actinobacterium Micromonospora sp. MPMI6T.</title>
        <authorList>
            <person name="Evv R."/>
            <person name="Podile A.R."/>
        </authorList>
    </citation>
    <scope>NUCLEOTIDE SEQUENCE [LARGE SCALE GENOMIC DNA]</scope>
    <source>
        <strain evidence="1 2">MPMI6</strain>
    </source>
</reference>
<evidence type="ECO:0000313" key="2">
    <source>
        <dbReference type="Proteomes" id="UP000823521"/>
    </source>
</evidence>
<name>A0ABS3VWJ6_MICEH</name>
<evidence type="ECO:0000313" key="1">
    <source>
        <dbReference type="EMBL" id="MBO4208921.1"/>
    </source>
</evidence>
<dbReference type="Gene3D" id="3.40.630.30">
    <property type="match status" value="1"/>
</dbReference>
<sequence>MSVATENQLKARDLDRGDNLAAARVFTAAFMDDPIWQATGPRRAWHRRLVLTALYYAEVLIARGRRAVLLGAYRGERLDGVIIVFPDGERGLPWWGWVLRSVAIIIAGPRATARSLTVSNALDRLHPEQAHAHFWLIGSRPDSLGAGYLLMRSATARIDRLGRPGYLEATSPEMAEVKELLGWRVRERYTLPTGAVVTTMWRDCPSRV</sequence>
<proteinExistence type="predicted"/>
<dbReference type="Proteomes" id="UP000823521">
    <property type="component" value="Unassembled WGS sequence"/>
</dbReference>
<gene>
    <name evidence="1" type="ORF">GSF22_23375</name>
</gene>
<dbReference type="EMBL" id="WVUH01000242">
    <property type="protein sequence ID" value="MBO4208921.1"/>
    <property type="molecule type" value="Genomic_DNA"/>
</dbReference>
<dbReference type="RefSeq" id="WP_208815898.1">
    <property type="nucleotide sequence ID" value="NZ_WVUH01000242.1"/>
</dbReference>
<accession>A0ABS3VWJ6</accession>
<evidence type="ECO:0008006" key="3">
    <source>
        <dbReference type="Google" id="ProtNLM"/>
    </source>
</evidence>
<protein>
    <recommendedName>
        <fullName evidence="3">N-acetyltransferase domain-containing protein</fullName>
    </recommendedName>
</protein>
<organism evidence="1 2">
    <name type="scientific">Micromonospora echinofusca</name>
    <dbReference type="NCBI Taxonomy" id="47858"/>
    <lineage>
        <taxon>Bacteria</taxon>
        <taxon>Bacillati</taxon>
        <taxon>Actinomycetota</taxon>
        <taxon>Actinomycetes</taxon>
        <taxon>Micromonosporales</taxon>
        <taxon>Micromonosporaceae</taxon>
        <taxon>Micromonospora</taxon>
    </lineage>
</organism>